<evidence type="ECO:0000259" key="1">
    <source>
        <dbReference type="PROSITE" id="PS51444"/>
    </source>
</evidence>
<dbReference type="Gene3D" id="1.20.58.2220">
    <property type="entry name" value="Formin, FH2 domain"/>
    <property type="match status" value="1"/>
</dbReference>
<comment type="caution">
    <text evidence="2">The sequence shown here is derived from an EMBL/GenBank/DDBJ whole genome shotgun (WGS) entry which is preliminary data.</text>
</comment>
<reference evidence="2 3" key="1">
    <citation type="submission" date="2024-05" db="EMBL/GenBank/DDBJ databases">
        <title>Genome sequencing and assembly of Indian major carp, Cirrhinus mrigala (Hamilton, 1822).</title>
        <authorList>
            <person name="Mohindra V."/>
            <person name="Chowdhury L.M."/>
            <person name="Lal K."/>
            <person name="Jena J.K."/>
        </authorList>
    </citation>
    <scope>NUCLEOTIDE SEQUENCE [LARGE SCALE GENOMIC DNA]</scope>
    <source>
        <strain evidence="2">CM1030</strain>
        <tissue evidence="2">Blood</tissue>
    </source>
</reference>
<dbReference type="InterPro" id="IPR051425">
    <property type="entry name" value="Formin_Homology"/>
</dbReference>
<feature type="non-terminal residue" evidence="2">
    <location>
        <position position="113"/>
    </location>
</feature>
<dbReference type="InterPro" id="IPR042201">
    <property type="entry name" value="FH2_Formin_sf"/>
</dbReference>
<sequence length="113" mass="13410">HLKLSPKELREILMTMSTERLEPAHIKQLLLYAPDDEEVKQFQHYNQDPAKLSEPDQFVLQMLLVPEYKTRLRSLLFKTTMQEKTEEMRGAYECIYKASLELKNSKRLAKILE</sequence>
<feature type="non-terminal residue" evidence="2">
    <location>
        <position position="1"/>
    </location>
</feature>
<evidence type="ECO:0000313" key="3">
    <source>
        <dbReference type="Proteomes" id="UP001529510"/>
    </source>
</evidence>
<dbReference type="PANTHER" id="PTHR45725:SF12">
    <property type="entry name" value="DELPHILIN-RELATED"/>
    <property type="match status" value="1"/>
</dbReference>
<dbReference type="EMBL" id="JAMKFB020000012">
    <property type="protein sequence ID" value="KAL0179675.1"/>
    <property type="molecule type" value="Genomic_DNA"/>
</dbReference>
<gene>
    <name evidence="2" type="ORF">M9458_025117</name>
</gene>
<dbReference type="SUPFAM" id="SSF101447">
    <property type="entry name" value="Formin homology 2 domain (FH2 domain)"/>
    <property type="match status" value="1"/>
</dbReference>
<proteinExistence type="predicted"/>
<dbReference type="InterPro" id="IPR015425">
    <property type="entry name" value="FH2_Formin"/>
</dbReference>
<protein>
    <recommendedName>
        <fullName evidence="1">FH2 domain-containing protein</fullName>
    </recommendedName>
</protein>
<dbReference type="PANTHER" id="PTHR45725">
    <property type="entry name" value="FORMIN HOMOLOGY 2 FAMILY MEMBER"/>
    <property type="match status" value="1"/>
</dbReference>
<dbReference type="AlphaFoldDB" id="A0ABD0Q0U5"/>
<evidence type="ECO:0000313" key="2">
    <source>
        <dbReference type="EMBL" id="KAL0179675.1"/>
    </source>
</evidence>
<keyword evidence="3" id="KW-1185">Reference proteome</keyword>
<dbReference type="Pfam" id="PF02181">
    <property type="entry name" value="FH2"/>
    <property type="match status" value="1"/>
</dbReference>
<dbReference type="PROSITE" id="PS51444">
    <property type="entry name" value="FH2"/>
    <property type="match status" value="1"/>
</dbReference>
<feature type="domain" description="FH2" evidence="1">
    <location>
        <begin position="1"/>
        <end position="113"/>
    </location>
</feature>
<organism evidence="2 3">
    <name type="scientific">Cirrhinus mrigala</name>
    <name type="common">Mrigala</name>
    <dbReference type="NCBI Taxonomy" id="683832"/>
    <lineage>
        <taxon>Eukaryota</taxon>
        <taxon>Metazoa</taxon>
        <taxon>Chordata</taxon>
        <taxon>Craniata</taxon>
        <taxon>Vertebrata</taxon>
        <taxon>Euteleostomi</taxon>
        <taxon>Actinopterygii</taxon>
        <taxon>Neopterygii</taxon>
        <taxon>Teleostei</taxon>
        <taxon>Ostariophysi</taxon>
        <taxon>Cypriniformes</taxon>
        <taxon>Cyprinidae</taxon>
        <taxon>Labeoninae</taxon>
        <taxon>Labeonini</taxon>
        <taxon>Cirrhinus</taxon>
    </lineage>
</organism>
<accession>A0ABD0Q0U5</accession>
<dbReference type="Proteomes" id="UP001529510">
    <property type="component" value="Unassembled WGS sequence"/>
</dbReference>
<name>A0ABD0Q0U5_CIRMR</name>